<proteinExistence type="predicted"/>
<dbReference type="RefSeq" id="WP_320380668.1">
    <property type="nucleotide sequence ID" value="NZ_JAWDIQ010000002.1"/>
</dbReference>
<dbReference type="Proteomes" id="UP001275315">
    <property type="component" value="Unassembled WGS sequence"/>
</dbReference>
<comment type="caution">
    <text evidence="1">The sequence shown here is derived from an EMBL/GenBank/DDBJ whole genome shotgun (WGS) entry which is preliminary data.</text>
</comment>
<name>A0ABU5CRM6_9BACI</name>
<evidence type="ECO:0000313" key="2">
    <source>
        <dbReference type="EMBL" id="MDY0409793.1"/>
    </source>
</evidence>
<dbReference type="EMBL" id="JAWDIQ010000002">
    <property type="protein sequence ID" value="MDY0409793.1"/>
    <property type="molecule type" value="Genomic_DNA"/>
</dbReference>
<protein>
    <submittedName>
        <fullName evidence="1">Uncharacterized protein</fullName>
    </submittedName>
</protein>
<evidence type="ECO:0000313" key="1">
    <source>
        <dbReference type="EMBL" id="MDY0409024.1"/>
    </source>
</evidence>
<accession>A0ABU5CRM6</accession>
<evidence type="ECO:0000313" key="3">
    <source>
        <dbReference type="Proteomes" id="UP001275315"/>
    </source>
</evidence>
<dbReference type="EMBL" id="JAWDIQ010000002">
    <property type="protein sequence ID" value="MDY0409024.1"/>
    <property type="molecule type" value="Genomic_DNA"/>
</dbReference>
<gene>
    <name evidence="1" type="ORF">RWD45_11205</name>
    <name evidence="2" type="ORF">RWD45_15980</name>
</gene>
<sequence length="43" mass="4971">MAESWAKKKHLSFEWGVKSAGLEAYGLNPDAYNLNMNEKKLHY</sequence>
<keyword evidence="3" id="KW-1185">Reference proteome</keyword>
<organism evidence="1 3">
    <name type="scientific">Paracerasibacillus soli</name>
    <dbReference type="NCBI Taxonomy" id="480284"/>
    <lineage>
        <taxon>Bacteria</taxon>
        <taxon>Bacillati</taxon>
        <taxon>Bacillota</taxon>
        <taxon>Bacilli</taxon>
        <taxon>Bacillales</taxon>
        <taxon>Bacillaceae</taxon>
        <taxon>Paracerasibacillus</taxon>
    </lineage>
</organism>
<reference evidence="1 3" key="1">
    <citation type="submission" date="2023-10" db="EMBL/GenBank/DDBJ databases">
        <title>Virgibacillus soli CC-YMP-6 genome.</title>
        <authorList>
            <person name="Miliotis G."/>
            <person name="Sengupta P."/>
            <person name="Hameed A."/>
            <person name="Chuvochina M."/>
            <person name="Mcdonagh F."/>
            <person name="Simpson A.C."/>
            <person name="Singh N.K."/>
            <person name="Rekha P.D."/>
            <person name="Raman K."/>
            <person name="Hugenholtz P."/>
            <person name="Venkateswaran K."/>
        </authorList>
    </citation>
    <scope>NUCLEOTIDE SEQUENCE [LARGE SCALE GENOMIC DNA]</scope>
    <source>
        <strain evidence="1 3">CC-YMP-6</strain>
    </source>
</reference>